<dbReference type="Gene3D" id="3.40.30.10">
    <property type="entry name" value="Glutaredoxin"/>
    <property type="match status" value="1"/>
</dbReference>
<dbReference type="RefSeq" id="WP_254268521.1">
    <property type="nucleotide sequence ID" value="NZ_CP100400.1"/>
</dbReference>
<dbReference type="InterPro" id="IPR004879">
    <property type="entry name" value="Ssp411-like_TRX"/>
</dbReference>
<protein>
    <submittedName>
        <fullName evidence="3">DUF255 domain-containing protein</fullName>
    </submittedName>
</protein>
<evidence type="ECO:0000313" key="3">
    <source>
        <dbReference type="EMBL" id="MFC4825851.1"/>
    </source>
</evidence>
<feature type="region of interest" description="Disordered" evidence="1">
    <location>
        <begin position="270"/>
        <end position="329"/>
    </location>
</feature>
<reference evidence="3 4" key="1">
    <citation type="journal article" date="2019" name="Int. J. Syst. Evol. Microbiol.">
        <title>The Global Catalogue of Microorganisms (GCM) 10K type strain sequencing project: providing services to taxonomists for standard genome sequencing and annotation.</title>
        <authorList>
            <consortium name="The Broad Institute Genomics Platform"/>
            <consortium name="The Broad Institute Genome Sequencing Center for Infectious Disease"/>
            <person name="Wu L."/>
            <person name="Ma J."/>
        </authorList>
    </citation>
    <scope>NUCLEOTIDE SEQUENCE [LARGE SCALE GENOMIC DNA]</scope>
    <source>
        <strain evidence="3 4">XZYJ18</strain>
    </source>
</reference>
<dbReference type="SUPFAM" id="SSF48208">
    <property type="entry name" value="Six-hairpin glycosidases"/>
    <property type="match status" value="1"/>
</dbReference>
<dbReference type="InterPro" id="IPR036249">
    <property type="entry name" value="Thioredoxin-like_sf"/>
</dbReference>
<evidence type="ECO:0000256" key="1">
    <source>
        <dbReference type="SAM" id="MobiDB-lite"/>
    </source>
</evidence>
<comment type="caution">
    <text evidence="3">The sequence shown here is derived from an EMBL/GenBank/DDBJ whole genome shotgun (WGS) entry which is preliminary data.</text>
</comment>
<dbReference type="InterPro" id="IPR024705">
    <property type="entry name" value="Ssp411"/>
</dbReference>
<dbReference type="PANTHER" id="PTHR42899">
    <property type="entry name" value="SPERMATOGENESIS-ASSOCIATED PROTEIN 20"/>
    <property type="match status" value="1"/>
</dbReference>
<proteinExistence type="predicted"/>
<dbReference type="PIRSF" id="PIRSF006402">
    <property type="entry name" value="UCP006402_thioredoxin"/>
    <property type="match status" value="1"/>
</dbReference>
<dbReference type="InterPro" id="IPR012341">
    <property type="entry name" value="6hp_glycosidase-like_sf"/>
</dbReference>
<dbReference type="Gene3D" id="1.50.10.10">
    <property type="match status" value="2"/>
</dbReference>
<accession>A0ABD5Q573</accession>
<dbReference type="AlphaFoldDB" id="A0ABD5Q573"/>
<dbReference type="SUPFAM" id="SSF52833">
    <property type="entry name" value="Thioredoxin-like"/>
    <property type="match status" value="1"/>
</dbReference>
<evidence type="ECO:0000259" key="2">
    <source>
        <dbReference type="Pfam" id="PF03190"/>
    </source>
</evidence>
<dbReference type="Pfam" id="PF03190">
    <property type="entry name" value="Thioredox_DsbH"/>
    <property type="match status" value="1"/>
</dbReference>
<organism evidence="3 4">
    <name type="scientific">Halorussus aquaticus</name>
    <dbReference type="NCBI Taxonomy" id="2953748"/>
    <lineage>
        <taxon>Archaea</taxon>
        <taxon>Methanobacteriati</taxon>
        <taxon>Methanobacteriota</taxon>
        <taxon>Stenosarchaea group</taxon>
        <taxon>Halobacteria</taxon>
        <taxon>Halobacteriales</taxon>
        <taxon>Haladaptataceae</taxon>
        <taxon>Halorussus</taxon>
    </lineage>
</organism>
<evidence type="ECO:0000313" key="4">
    <source>
        <dbReference type="Proteomes" id="UP001595945"/>
    </source>
</evidence>
<keyword evidence="4" id="KW-1185">Reference proteome</keyword>
<dbReference type="Proteomes" id="UP001595945">
    <property type="component" value="Unassembled WGS sequence"/>
</dbReference>
<feature type="compositionally biased region" description="Acidic residues" evidence="1">
    <location>
        <begin position="298"/>
        <end position="310"/>
    </location>
</feature>
<feature type="domain" description="Spermatogenesis-associated protein 20-like TRX" evidence="2">
    <location>
        <begin position="6"/>
        <end position="128"/>
    </location>
</feature>
<dbReference type="GeneID" id="73043421"/>
<dbReference type="EMBL" id="JBHSHT010000002">
    <property type="protein sequence ID" value="MFC4825851.1"/>
    <property type="molecule type" value="Genomic_DNA"/>
</dbReference>
<sequence>MNESAEETKVEWREWGEAAFEEARETDRPVLLSLSATWCSWCHEMDREAYSNPMVAANVNDSFVPVRVDIDRQPRVRERYNMGGFPSTVFTTPDGDLLTGATYLDVDATRQVVQRVRDLWTHKGEDAARIPRSLREDPPAGELSPEIERLIAGQLGDKFDDQFGGWGDSEKFPLPRTVEFALKREREQALATLQAVTQYLYDDYDGGFFRFAEGRDWTDVHHEKLLSTNAALVRAFANAYLYTGDDDYRDPAERTVEYLTTTLWNSAERSSADGGAFAGSQAPGDSPDVPDSGGDGGIGEDGDGTDETSAEEAHAADSESDGPDYYALEPSDREAADAPAVDPTAFADSNAMAADALLTYHAYTDDERARTYAERALDYLTSELVDDGEVTHFDATGSDSSERSESGLLADHAHLLSALTTARQVTGDETYLDAARDVADYALDELREDGESGAFVDGPREGPGLLDRPLRPLDHNAEIADALVDLAILTGEDRYREAAEGAVAAFADAADRFGVQVAAYATAAARLCRDPLVVEVTDDAGSDLHRAAMRVADHEKVVIPGVEGEEYERGSAYVVVDGERSDPVTTPEELSETVAELTE</sequence>
<dbReference type="InterPro" id="IPR008928">
    <property type="entry name" value="6-hairpin_glycosidase_sf"/>
</dbReference>
<dbReference type="PANTHER" id="PTHR42899:SF1">
    <property type="entry name" value="SPERMATOGENESIS-ASSOCIATED PROTEIN 20"/>
    <property type="match status" value="1"/>
</dbReference>
<feature type="region of interest" description="Disordered" evidence="1">
    <location>
        <begin position="578"/>
        <end position="599"/>
    </location>
</feature>
<gene>
    <name evidence="3" type="ORF">ACFO9K_16470</name>
</gene>
<name>A0ABD5Q573_9EURY</name>